<proteinExistence type="predicted"/>
<protein>
    <submittedName>
        <fullName evidence="1">Uncharacterized protein</fullName>
    </submittedName>
</protein>
<evidence type="ECO:0000313" key="2">
    <source>
        <dbReference type="Proteomes" id="UP000320643"/>
    </source>
</evidence>
<keyword evidence="2" id="KW-1185">Reference proteome</keyword>
<accession>A0A552UWW4</accession>
<dbReference type="Proteomes" id="UP000320643">
    <property type="component" value="Unassembled WGS sequence"/>
</dbReference>
<dbReference type="EMBL" id="VJVZ01000011">
    <property type="protein sequence ID" value="TRW22708.1"/>
    <property type="molecule type" value="Genomic_DNA"/>
</dbReference>
<name>A0A552UWW4_9FLAO</name>
<gene>
    <name evidence="1" type="ORF">FMM05_15730</name>
</gene>
<comment type="caution">
    <text evidence="1">The sequence shown here is derived from an EMBL/GenBank/DDBJ whole genome shotgun (WGS) entry which is preliminary data.</text>
</comment>
<reference evidence="1 2" key="1">
    <citation type="submission" date="2019-07" db="EMBL/GenBank/DDBJ databases">
        <title>Flavobacterium sp. nov., isolated from glacier ice.</title>
        <authorList>
            <person name="Liu Q."/>
            <person name="Xin Y.-H."/>
        </authorList>
    </citation>
    <scope>NUCLEOTIDE SEQUENCE [LARGE SCALE GENOMIC DNA]</scope>
    <source>
        <strain evidence="1 2">ZT4R6</strain>
    </source>
</reference>
<organism evidence="1 2">
    <name type="scientific">Flavobacterium zepuense</name>
    <dbReference type="NCBI Taxonomy" id="2593302"/>
    <lineage>
        <taxon>Bacteria</taxon>
        <taxon>Pseudomonadati</taxon>
        <taxon>Bacteroidota</taxon>
        <taxon>Flavobacteriia</taxon>
        <taxon>Flavobacteriales</taxon>
        <taxon>Flavobacteriaceae</taxon>
        <taxon>Flavobacterium</taxon>
    </lineage>
</organism>
<dbReference type="OrthoDB" id="793520at2"/>
<evidence type="ECO:0000313" key="1">
    <source>
        <dbReference type="EMBL" id="TRW22708.1"/>
    </source>
</evidence>
<dbReference type="RefSeq" id="WP_143374357.1">
    <property type="nucleotide sequence ID" value="NZ_VJVZ01000011.1"/>
</dbReference>
<dbReference type="AlphaFoldDB" id="A0A552UWW4"/>
<sequence length="126" mass="14476">MATLLQGSIFWSYDFEVANRNRSTDFGYQFSGTGPFYTHCGTIVLKDGALSISGDVNIDMPLGDIIQLYLGFDEIYTPLLAKNFGLFWKPLRIKTNYSTLYIIIDYNFLFSKNKKWYNTIVQLLSP</sequence>